<evidence type="ECO:0000313" key="2">
    <source>
        <dbReference type="EMBL" id="PKI66783.1"/>
    </source>
</evidence>
<protein>
    <submittedName>
        <fullName evidence="2">Uncharacterized protein</fullName>
    </submittedName>
</protein>
<gene>
    <name evidence="2" type="ORF">CRG98_012789</name>
</gene>
<name>A0A2I0KF32_PUNGR</name>
<accession>A0A2I0KF32</accession>
<sequence>MTTLDGPKSHPGIGKEGIEFCSKEAFHGPETSQGPLGFTLTGRAESLRGSTQSLDEGNSSKKEEKRIGAAAGGDWFVVLHGSNGKKDVMVGLKRSKVRGLCNLFKVRVGSTRDGVAVIEKPRWFFDEASERFESRNRLIRFTGLRDERNRMSHKPGPRSESTIMVWLAETRGQQTDPLTRGLSLSPNRQIPQIYKHDERNLIVR</sequence>
<dbReference type="Proteomes" id="UP000233551">
    <property type="component" value="Unassembled WGS sequence"/>
</dbReference>
<proteinExistence type="predicted"/>
<evidence type="ECO:0000256" key="1">
    <source>
        <dbReference type="SAM" id="MobiDB-lite"/>
    </source>
</evidence>
<evidence type="ECO:0000313" key="3">
    <source>
        <dbReference type="Proteomes" id="UP000233551"/>
    </source>
</evidence>
<keyword evidence="3" id="KW-1185">Reference proteome</keyword>
<feature type="region of interest" description="Disordered" evidence="1">
    <location>
        <begin position="1"/>
        <end position="42"/>
    </location>
</feature>
<organism evidence="2 3">
    <name type="scientific">Punica granatum</name>
    <name type="common">Pomegranate</name>
    <dbReference type="NCBI Taxonomy" id="22663"/>
    <lineage>
        <taxon>Eukaryota</taxon>
        <taxon>Viridiplantae</taxon>
        <taxon>Streptophyta</taxon>
        <taxon>Embryophyta</taxon>
        <taxon>Tracheophyta</taxon>
        <taxon>Spermatophyta</taxon>
        <taxon>Magnoliopsida</taxon>
        <taxon>eudicotyledons</taxon>
        <taxon>Gunneridae</taxon>
        <taxon>Pentapetalae</taxon>
        <taxon>rosids</taxon>
        <taxon>malvids</taxon>
        <taxon>Myrtales</taxon>
        <taxon>Lythraceae</taxon>
        <taxon>Punica</taxon>
    </lineage>
</organism>
<feature type="compositionally biased region" description="Basic and acidic residues" evidence="1">
    <location>
        <begin position="16"/>
        <end position="27"/>
    </location>
</feature>
<dbReference type="AlphaFoldDB" id="A0A2I0KF32"/>
<reference evidence="2 3" key="1">
    <citation type="submission" date="2017-11" db="EMBL/GenBank/DDBJ databases">
        <title>De-novo sequencing of pomegranate (Punica granatum L.) genome.</title>
        <authorList>
            <person name="Akparov Z."/>
            <person name="Amiraslanov A."/>
            <person name="Hajiyeva S."/>
            <person name="Abbasov M."/>
            <person name="Kaur K."/>
            <person name="Hamwieh A."/>
            <person name="Solovyev V."/>
            <person name="Salamov A."/>
            <person name="Braich B."/>
            <person name="Kosarev P."/>
            <person name="Mahmoud A."/>
            <person name="Hajiyev E."/>
            <person name="Babayeva S."/>
            <person name="Izzatullayeva V."/>
            <person name="Mammadov A."/>
            <person name="Mammadov A."/>
            <person name="Sharifova S."/>
            <person name="Ojaghi J."/>
            <person name="Eynullazada K."/>
            <person name="Bayramov B."/>
            <person name="Abdulazimova A."/>
            <person name="Shahmuradov I."/>
        </authorList>
    </citation>
    <scope>NUCLEOTIDE SEQUENCE [LARGE SCALE GENOMIC DNA]</scope>
    <source>
        <strain evidence="3">cv. AG2017</strain>
        <tissue evidence="2">Leaf</tissue>
    </source>
</reference>
<comment type="caution">
    <text evidence="2">The sequence shown here is derived from an EMBL/GenBank/DDBJ whole genome shotgun (WGS) entry which is preliminary data.</text>
</comment>
<dbReference type="EMBL" id="PGOL01000657">
    <property type="protein sequence ID" value="PKI66783.1"/>
    <property type="molecule type" value="Genomic_DNA"/>
</dbReference>